<dbReference type="SUPFAM" id="SSF101898">
    <property type="entry name" value="NHL repeat"/>
    <property type="match status" value="1"/>
</dbReference>
<dbReference type="EMBL" id="HG934468">
    <property type="protein sequence ID" value="CDN32258.1"/>
    <property type="molecule type" value="Genomic_DNA"/>
</dbReference>
<gene>
    <name evidence="1" type="ORF">BN938_2185</name>
</gene>
<proteinExistence type="predicted"/>
<dbReference type="HOGENOM" id="CLU_058986_0_0_10"/>
<evidence type="ECO:0008006" key="3">
    <source>
        <dbReference type="Google" id="ProtNLM"/>
    </source>
</evidence>
<evidence type="ECO:0000313" key="2">
    <source>
        <dbReference type="Proteomes" id="UP000027616"/>
    </source>
</evidence>
<dbReference type="KEGG" id="rbc:BN938_2185"/>
<dbReference type="PROSITE" id="PS51257">
    <property type="entry name" value="PROKAR_LIPOPROTEIN"/>
    <property type="match status" value="1"/>
</dbReference>
<evidence type="ECO:0000313" key="1">
    <source>
        <dbReference type="EMBL" id="CDN32258.1"/>
    </source>
</evidence>
<sequence length="375" mass="42530">MTKNILLLLLPLLVSCNNGEQSPYEIAYSGEIDKKYELCFSDCFKLDTTIDISAVGFVDFNNSNILYADVTTGKLNIFDTTGKFQRSVLGYGRSRREIPTTEITNFGVSDSTYLIFSDLAYYIYDSTFSMINNGYVKTMVRETSSGDVRGNNPMIYTWAQRNRGVKLMDGKIFSASSLRRIDIINEKDKYFGEGYTVLKIDIENSQPENLIGKYSSGYLKNHWKAFGGCTFDFDSQNNMYLSFEADSLVYKLDKAFNNISTYGNSGVNMNVNYRELSPSDNLYDDITTERETKGYYEKIRVLKGGEMVVRVYRRGDADMANDGLQIYRDNVLMCDATIPKGFSLAGNDGKSLYLYKMDEDNQTVSIVKAIIIETK</sequence>
<name>A0A060RDI5_9BACT</name>
<protein>
    <recommendedName>
        <fullName evidence="3">6-bladed beta-propeller</fullName>
    </recommendedName>
</protein>
<keyword evidence="2" id="KW-1185">Reference proteome</keyword>
<dbReference type="Proteomes" id="UP000027616">
    <property type="component" value="Chromosome I"/>
</dbReference>
<dbReference type="AlphaFoldDB" id="A0A060RDI5"/>
<dbReference type="STRING" id="1433126.BN938_2185"/>
<reference evidence="1 2" key="1">
    <citation type="journal article" date="2015" name="Genome Announc.">
        <title>Complete Genome Sequence of the Novel Leech Symbiont Mucinivorans hirudinis M3T.</title>
        <authorList>
            <person name="Nelson M.C."/>
            <person name="Bomar L."/>
            <person name="Graf J."/>
        </authorList>
    </citation>
    <scope>NUCLEOTIDE SEQUENCE [LARGE SCALE GENOMIC DNA]</scope>
    <source>
        <strain evidence="2">M3</strain>
    </source>
</reference>
<organism evidence="1 2">
    <name type="scientific">Mucinivorans hirudinis</name>
    <dbReference type="NCBI Taxonomy" id="1433126"/>
    <lineage>
        <taxon>Bacteria</taxon>
        <taxon>Pseudomonadati</taxon>
        <taxon>Bacteroidota</taxon>
        <taxon>Bacteroidia</taxon>
        <taxon>Bacteroidales</taxon>
        <taxon>Rikenellaceae</taxon>
        <taxon>Mucinivorans</taxon>
    </lineage>
</organism>
<accession>A0A060RDI5</accession>